<dbReference type="Pfam" id="PF00270">
    <property type="entry name" value="DEAD"/>
    <property type="match status" value="1"/>
</dbReference>
<evidence type="ECO:0000256" key="5">
    <source>
        <dbReference type="ARBA" id="ARBA00023125"/>
    </source>
</evidence>
<dbReference type="SUPFAM" id="SSF53271">
    <property type="entry name" value="PRTase-like"/>
    <property type="match status" value="1"/>
</dbReference>
<dbReference type="Gene3D" id="3.40.50.2020">
    <property type="match status" value="1"/>
</dbReference>
<dbReference type="CDD" id="cd06223">
    <property type="entry name" value="PRTases_typeI"/>
    <property type="match status" value="1"/>
</dbReference>
<evidence type="ECO:0000256" key="9">
    <source>
        <dbReference type="SAM" id="MobiDB-lite"/>
    </source>
</evidence>
<evidence type="ECO:0000256" key="3">
    <source>
        <dbReference type="ARBA" id="ARBA00022801"/>
    </source>
</evidence>
<keyword evidence="5" id="KW-0238">DNA-binding</keyword>
<evidence type="ECO:0000259" key="10">
    <source>
        <dbReference type="PROSITE" id="PS51192"/>
    </source>
</evidence>
<dbReference type="EC" id="5.6.2.4" evidence="8"/>
<keyword evidence="2" id="KW-0547">Nucleotide-binding</keyword>
<comment type="similarity">
    <text evidence="1">Belongs to the helicase family. RecQ subfamily.</text>
</comment>
<dbReference type="SUPFAM" id="SSF52540">
    <property type="entry name" value="P-loop containing nucleoside triphosphate hydrolases"/>
    <property type="match status" value="1"/>
</dbReference>
<feature type="domain" description="Helicase C-terminal" evidence="11">
    <location>
        <begin position="282"/>
        <end position="452"/>
    </location>
</feature>
<keyword evidence="12" id="KW-0347">Helicase</keyword>
<keyword evidence="6" id="KW-0413">Isomerase</keyword>
<evidence type="ECO:0000256" key="6">
    <source>
        <dbReference type="ARBA" id="ARBA00023235"/>
    </source>
</evidence>
<dbReference type="GO" id="GO:0006281">
    <property type="term" value="P:DNA repair"/>
    <property type="evidence" value="ECO:0007669"/>
    <property type="project" value="TreeGrafter"/>
</dbReference>
<dbReference type="PANTHER" id="PTHR13710">
    <property type="entry name" value="DNA HELICASE RECQ FAMILY MEMBER"/>
    <property type="match status" value="1"/>
</dbReference>
<gene>
    <name evidence="12" type="ORF">SAMN04487766_10345</name>
</gene>
<dbReference type="InterPro" id="IPR011545">
    <property type="entry name" value="DEAD/DEAH_box_helicase_dom"/>
</dbReference>
<dbReference type="RefSeq" id="WP_092608207.1">
    <property type="nucleotide sequence ID" value="NZ_FNHU01000003.1"/>
</dbReference>
<dbReference type="InterPro" id="IPR029057">
    <property type="entry name" value="PRTase-like"/>
</dbReference>
<dbReference type="InterPro" id="IPR014001">
    <property type="entry name" value="Helicase_ATP-bd"/>
</dbReference>
<evidence type="ECO:0000256" key="7">
    <source>
        <dbReference type="ARBA" id="ARBA00034617"/>
    </source>
</evidence>
<dbReference type="GO" id="GO:0030894">
    <property type="term" value="C:replisome"/>
    <property type="evidence" value="ECO:0007669"/>
    <property type="project" value="TreeGrafter"/>
</dbReference>
<keyword evidence="3" id="KW-0378">Hydrolase</keyword>
<comment type="catalytic activity">
    <reaction evidence="7">
        <text>Couples ATP hydrolysis with the unwinding of duplex DNA by translocating in the 3'-5' direction.</text>
        <dbReference type="EC" id="5.6.2.4"/>
    </reaction>
</comment>
<dbReference type="Pfam" id="PF00156">
    <property type="entry name" value="Pribosyltran"/>
    <property type="match status" value="1"/>
</dbReference>
<accession>A0A1G9TKY8</accession>
<dbReference type="GO" id="GO:0043590">
    <property type="term" value="C:bacterial nucleoid"/>
    <property type="evidence" value="ECO:0007669"/>
    <property type="project" value="TreeGrafter"/>
</dbReference>
<dbReference type="GO" id="GO:0043138">
    <property type="term" value="F:3'-5' DNA helicase activity"/>
    <property type="evidence" value="ECO:0007669"/>
    <property type="project" value="UniProtKB-EC"/>
</dbReference>
<reference evidence="12 13" key="1">
    <citation type="submission" date="2016-10" db="EMBL/GenBank/DDBJ databases">
        <authorList>
            <person name="de Groot N.N."/>
        </authorList>
    </citation>
    <scope>NUCLEOTIDE SEQUENCE [LARGE SCALE GENOMIC DNA]</scope>
    <source>
        <strain evidence="12 13">KPR-7B</strain>
    </source>
</reference>
<dbReference type="InterPro" id="IPR001650">
    <property type="entry name" value="Helicase_C-like"/>
</dbReference>
<sequence length="769" mass="81718">MNSPASTITPIDPAAPPGGGAAPIRERAEAVLRALVGRAEARLRADQWRAIEALVVQRRRTLVVQRTGWGKSAVYFVATVLLREGWAGWRPGAPVPSPGARTGAGATVIISPLLALMRDQVASARRAGINALTMNSVNAPQWPEIQAQIHRGEVDVLLVSPERLNNPVFRDEVLPGLAADAALVVVDEAHCISDWGHDFRPDYRRIRTLLAGLPPGTPVLATTATANARVTADVAEQLGSPAAGVPGAGEDAETLVLRGTLARESLHLGVRRLPDSATRLAWLTDYLRATPGSGIVYCLTVSAAGEVAAQLREAGLEVAAYTGRTDAADRERLEGELQGNRVKALVATSALGMGFDKPDLAFVVHLGAPSSPVTYYQQVGRAGRGVERAEVVLLPGAEDRAIWNWFGSQGFPPEDAVREVLAALDAGDRAGAEPLSTNALETVVPLRRTRLESMLKVLDVDGAVRRVRGGWVSTGRSWAYDAQRYARVEAARAAEQDLMERYEALAAPACRMSFLRDVLDDPELIRGWRCGACDLCGGLQLPPAPGERETAAARRALSRVGVALEPRKRWPTGMDRLGLPELTGTIAEADRPEPGLAVGRLDGLGVSASLRDLLDSGADGEVPPGLRAPVLEVVDRLVADMSLAGGQGDGGRAATGEVAVVIVDSRTRPRLVRHLGQALTRHLGAVPLGVIEVLGAPGRHDVGSAFRLAEVARSLTLRGWSPRARARLRGARVVLVDDWTDSGWTLAVAARLLRRAGAASVHPLVLAQR</sequence>
<dbReference type="OrthoDB" id="9760034at2"/>
<dbReference type="InterPro" id="IPR002464">
    <property type="entry name" value="DNA/RNA_helicase_DEAH_CS"/>
</dbReference>
<proteinExistence type="inferred from homology"/>
<evidence type="ECO:0000256" key="2">
    <source>
        <dbReference type="ARBA" id="ARBA00022741"/>
    </source>
</evidence>
<dbReference type="GO" id="GO:0016787">
    <property type="term" value="F:hydrolase activity"/>
    <property type="evidence" value="ECO:0007669"/>
    <property type="project" value="UniProtKB-KW"/>
</dbReference>
<dbReference type="PROSITE" id="PS00690">
    <property type="entry name" value="DEAH_ATP_HELICASE"/>
    <property type="match status" value="1"/>
</dbReference>
<evidence type="ECO:0000313" key="13">
    <source>
        <dbReference type="Proteomes" id="UP000199671"/>
    </source>
</evidence>
<evidence type="ECO:0000313" key="12">
    <source>
        <dbReference type="EMBL" id="SDM48489.1"/>
    </source>
</evidence>
<dbReference type="EMBL" id="FNHU01000003">
    <property type="protein sequence ID" value="SDM48489.1"/>
    <property type="molecule type" value="Genomic_DNA"/>
</dbReference>
<dbReference type="Pfam" id="PF00271">
    <property type="entry name" value="Helicase_C"/>
    <property type="match status" value="1"/>
</dbReference>
<organism evidence="12 13">
    <name type="scientific">Actinomyces ruminicola</name>
    <dbReference type="NCBI Taxonomy" id="332524"/>
    <lineage>
        <taxon>Bacteria</taxon>
        <taxon>Bacillati</taxon>
        <taxon>Actinomycetota</taxon>
        <taxon>Actinomycetes</taxon>
        <taxon>Actinomycetales</taxon>
        <taxon>Actinomycetaceae</taxon>
        <taxon>Actinomyces</taxon>
    </lineage>
</organism>
<evidence type="ECO:0000259" key="11">
    <source>
        <dbReference type="PROSITE" id="PS51194"/>
    </source>
</evidence>
<dbReference type="InterPro" id="IPR027417">
    <property type="entry name" value="P-loop_NTPase"/>
</dbReference>
<dbReference type="GO" id="GO:0009378">
    <property type="term" value="F:four-way junction helicase activity"/>
    <property type="evidence" value="ECO:0007669"/>
    <property type="project" value="TreeGrafter"/>
</dbReference>
<dbReference type="Gene3D" id="3.40.50.300">
    <property type="entry name" value="P-loop containing nucleotide triphosphate hydrolases"/>
    <property type="match status" value="2"/>
</dbReference>
<protein>
    <recommendedName>
        <fullName evidence="8">DNA 3'-5' helicase</fullName>
        <ecNumber evidence="8">5.6.2.4</ecNumber>
    </recommendedName>
</protein>
<dbReference type="GO" id="GO:0005524">
    <property type="term" value="F:ATP binding"/>
    <property type="evidence" value="ECO:0007669"/>
    <property type="project" value="UniProtKB-KW"/>
</dbReference>
<dbReference type="GO" id="GO:0003677">
    <property type="term" value="F:DNA binding"/>
    <property type="evidence" value="ECO:0007669"/>
    <property type="project" value="UniProtKB-KW"/>
</dbReference>
<evidence type="ECO:0000256" key="8">
    <source>
        <dbReference type="ARBA" id="ARBA00034808"/>
    </source>
</evidence>
<name>A0A1G9TKY8_9ACTO</name>
<dbReference type="GO" id="GO:0005737">
    <property type="term" value="C:cytoplasm"/>
    <property type="evidence" value="ECO:0007669"/>
    <property type="project" value="TreeGrafter"/>
</dbReference>
<feature type="domain" description="Helicase ATP-binding" evidence="10">
    <location>
        <begin position="52"/>
        <end position="244"/>
    </location>
</feature>
<dbReference type="PANTHER" id="PTHR13710:SF105">
    <property type="entry name" value="ATP-DEPENDENT DNA HELICASE Q1"/>
    <property type="match status" value="1"/>
</dbReference>
<evidence type="ECO:0000256" key="1">
    <source>
        <dbReference type="ARBA" id="ARBA00005446"/>
    </source>
</evidence>
<dbReference type="AlphaFoldDB" id="A0A1G9TKY8"/>
<feature type="region of interest" description="Disordered" evidence="9">
    <location>
        <begin position="1"/>
        <end position="22"/>
    </location>
</feature>
<dbReference type="SMART" id="SM00490">
    <property type="entry name" value="HELICc"/>
    <property type="match status" value="1"/>
</dbReference>
<dbReference type="Proteomes" id="UP000199671">
    <property type="component" value="Unassembled WGS sequence"/>
</dbReference>
<dbReference type="PROSITE" id="PS51194">
    <property type="entry name" value="HELICASE_CTER"/>
    <property type="match status" value="1"/>
</dbReference>
<dbReference type="InterPro" id="IPR000836">
    <property type="entry name" value="PRTase_dom"/>
</dbReference>
<dbReference type="SMART" id="SM00487">
    <property type="entry name" value="DEXDc"/>
    <property type="match status" value="1"/>
</dbReference>
<dbReference type="GO" id="GO:0006310">
    <property type="term" value="P:DNA recombination"/>
    <property type="evidence" value="ECO:0007669"/>
    <property type="project" value="TreeGrafter"/>
</dbReference>
<keyword evidence="4" id="KW-0067">ATP-binding</keyword>
<evidence type="ECO:0000256" key="4">
    <source>
        <dbReference type="ARBA" id="ARBA00022840"/>
    </source>
</evidence>
<dbReference type="PROSITE" id="PS51192">
    <property type="entry name" value="HELICASE_ATP_BIND_1"/>
    <property type="match status" value="1"/>
</dbReference>